<evidence type="ECO:0000313" key="2">
    <source>
        <dbReference type="EMBL" id="MBB5068033.1"/>
    </source>
</evidence>
<feature type="region of interest" description="Disordered" evidence="1">
    <location>
        <begin position="1"/>
        <end position="27"/>
    </location>
</feature>
<reference evidence="2 3" key="1">
    <citation type="submission" date="2020-08" db="EMBL/GenBank/DDBJ databases">
        <title>Sequencing the genomes of 1000 actinobacteria strains.</title>
        <authorList>
            <person name="Klenk H.-P."/>
        </authorList>
    </citation>
    <scope>NUCLEOTIDE SEQUENCE [LARGE SCALE GENOMIC DNA]</scope>
    <source>
        <strain evidence="2 3">DSM 45582</strain>
    </source>
</reference>
<accession>A0A840NCG3</accession>
<keyword evidence="3" id="KW-1185">Reference proteome</keyword>
<gene>
    <name evidence="2" type="ORF">BJ969_001121</name>
</gene>
<dbReference type="AlphaFoldDB" id="A0A840NCG3"/>
<name>A0A840NCG3_9PSEU</name>
<dbReference type="EMBL" id="JACHIV010000001">
    <property type="protein sequence ID" value="MBB5068033.1"/>
    <property type="molecule type" value="Genomic_DNA"/>
</dbReference>
<evidence type="ECO:0000256" key="1">
    <source>
        <dbReference type="SAM" id="MobiDB-lite"/>
    </source>
</evidence>
<evidence type="ECO:0000313" key="3">
    <source>
        <dbReference type="Proteomes" id="UP000580474"/>
    </source>
</evidence>
<sequence length="114" mass="12181">MRTPVEPAPSSRVTGSTSGSRGDVHDPAAVAQPLQTALHDEERRAGVDREQPVVVLLGDVRDRAGQRDPRVVDEDVRAGGGVGRGRVRAYVTLRDGDGVRRGRLLRGTVEHLAG</sequence>
<feature type="compositionally biased region" description="Low complexity" evidence="1">
    <location>
        <begin position="10"/>
        <end position="21"/>
    </location>
</feature>
<protein>
    <submittedName>
        <fullName evidence="2">Uncharacterized protein</fullName>
    </submittedName>
</protein>
<comment type="caution">
    <text evidence="2">The sequence shown here is derived from an EMBL/GenBank/DDBJ whole genome shotgun (WGS) entry which is preliminary data.</text>
</comment>
<dbReference type="Proteomes" id="UP000580474">
    <property type="component" value="Unassembled WGS sequence"/>
</dbReference>
<proteinExistence type="predicted"/>
<organism evidence="2 3">
    <name type="scientific">Saccharopolyspora gloriosae</name>
    <dbReference type="NCBI Taxonomy" id="455344"/>
    <lineage>
        <taxon>Bacteria</taxon>
        <taxon>Bacillati</taxon>
        <taxon>Actinomycetota</taxon>
        <taxon>Actinomycetes</taxon>
        <taxon>Pseudonocardiales</taxon>
        <taxon>Pseudonocardiaceae</taxon>
        <taxon>Saccharopolyspora</taxon>
    </lineage>
</organism>